<feature type="transmembrane region" description="Helical" evidence="1">
    <location>
        <begin position="106"/>
        <end position="127"/>
    </location>
</feature>
<dbReference type="PATRIC" id="fig|1365251.3.peg.4410"/>
<keyword evidence="1" id="KW-0472">Membrane</keyword>
<gene>
    <name evidence="2" type="ORF">N476_03170</name>
</gene>
<name>A0A167B423_9GAMM</name>
<evidence type="ECO:0000313" key="2">
    <source>
        <dbReference type="EMBL" id="KZN46136.1"/>
    </source>
</evidence>
<dbReference type="AlphaFoldDB" id="A0A167B423"/>
<evidence type="ECO:0008006" key="4">
    <source>
        <dbReference type="Google" id="ProtNLM"/>
    </source>
</evidence>
<protein>
    <recommendedName>
        <fullName evidence="4">DUF2938 domain-containing protein</fullName>
    </recommendedName>
</protein>
<organism evidence="2 3">
    <name type="scientific">Pseudoalteromonas luteoviolacea H33</name>
    <dbReference type="NCBI Taxonomy" id="1365251"/>
    <lineage>
        <taxon>Bacteria</taxon>
        <taxon>Pseudomonadati</taxon>
        <taxon>Pseudomonadota</taxon>
        <taxon>Gammaproteobacteria</taxon>
        <taxon>Alteromonadales</taxon>
        <taxon>Pseudoalteromonadaceae</taxon>
        <taxon>Pseudoalteromonas</taxon>
    </lineage>
</organism>
<keyword evidence="1" id="KW-1133">Transmembrane helix</keyword>
<dbReference type="EMBL" id="AUXZ01000119">
    <property type="protein sequence ID" value="KZN46136.1"/>
    <property type="molecule type" value="Genomic_DNA"/>
</dbReference>
<keyword evidence="1" id="KW-0812">Transmembrane</keyword>
<accession>A0A167B423</accession>
<dbReference type="Proteomes" id="UP000076503">
    <property type="component" value="Unassembled WGS sequence"/>
</dbReference>
<reference evidence="2 3" key="1">
    <citation type="submission" date="2013-07" db="EMBL/GenBank/DDBJ databases">
        <title>Comparative Genomic and Metabolomic Analysis of Twelve Strains of Pseudoalteromonas luteoviolacea.</title>
        <authorList>
            <person name="Vynne N.G."/>
            <person name="Mansson M."/>
            <person name="Gram L."/>
        </authorList>
    </citation>
    <scope>NUCLEOTIDE SEQUENCE [LARGE SCALE GENOMIC DNA]</scope>
    <source>
        <strain evidence="2 3">H33</strain>
    </source>
</reference>
<feature type="transmembrane region" description="Helical" evidence="1">
    <location>
        <begin position="6"/>
        <end position="31"/>
    </location>
</feature>
<evidence type="ECO:0000313" key="3">
    <source>
        <dbReference type="Proteomes" id="UP000076503"/>
    </source>
</evidence>
<evidence type="ECO:0000256" key="1">
    <source>
        <dbReference type="SAM" id="Phobius"/>
    </source>
</evidence>
<dbReference type="InterPro" id="IPR021329">
    <property type="entry name" value="DUF2938"/>
</dbReference>
<comment type="caution">
    <text evidence="2">The sequence shown here is derived from an EMBL/GenBank/DDBJ whole genome shotgun (WGS) entry which is preliminary data.</text>
</comment>
<dbReference type="RefSeq" id="WP_231098153.1">
    <property type="nucleotide sequence ID" value="NZ_AUXZ01000119.1"/>
</dbReference>
<sequence length="169" mass="18519">MYMGESALHLIGLSLFLGVGATLFMDIWSVFVKRVFNVQPLNYALVGRWLGHLLHGQLVHGSIVKAATKQHESVIGWAAHYVIGVFFAFIFILSSLWIHVSLLSSVGAIVFGALTVIFPYFIMQPCFGMGIAASKTPQPSSVRLKSLMAHVSFGVGLSLSLFFITVIYQ</sequence>
<feature type="transmembrane region" description="Helical" evidence="1">
    <location>
        <begin position="147"/>
        <end position="168"/>
    </location>
</feature>
<feature type="transmembrane region" description="Helical" evidence="1">
    <location>
        <begin position="78"/>
        <end position="100"/>
    </location>
</feature>
<proteinExistence type="predicted"/>
<dbReference type="Pfam" id="PF11158">
    <property type="entry name" value="DUF2938"/>
    <property type="match status" value="1"/>
</dbReference>